<dbReference type="PROSITE" id="PS50930">
    <property type="entry name" value="HTH_LYTTR"/>
    <property type="match status" value="1"/>
</dbReference>
<dbReference type="InterPro" id="IPR007492">
    <property type="entry name" value="LytTR_DNA-bd_dom"/>
</dbReference>
<dbReference type="Pfam" id="PF00072">
    <property type="entry name" value="Response_reg"/>
    <property type="match status" value="1"/>
</dbReference>
<evidence type="ECO:0000313" key="4">
    <source>
        <dbReference type="EMBL" id="OEK06953.1"/>
    </source>
</evidence>
<dbReference type="EMBL" id="MDGQ01000003">
    <property type="protein sequence ID" value="OEK06953.1"/>
    <property type="molecule type" value="Genomic_DNA"/>
</dbReference>
<dbReference type="Gene3D" id="2.40.50.1020">
    <property type="entry name" value="LytTr DNA-binding domain"/>
    <property type="match status" value="1"/>
</dbReference>
<evidence type="ECO:0000256" key="1">
    <source>
        <dbReference type="PROSITE-ProRule" id="PRU00169"/>
    </source>
</evidence>
<organism evidence="4 5">
    <name type="scientific">Roseivirga misakiensis</name>
    <dbReference type="NCBI Taxonomy" id="1563681"/>
    <lineage>
        <taxon>Bacteria</taxon>
        <taxon>Pseudomonadati</taxon>
        <taxon>Bacteroidota</taxon>
        <taxon>Cytophagia</taxon>
        <taxon>Cytophagales</taxon>
        <taxon>Roseivirgaceae</taxon>
        <taxon>Roseivirga</taxon>
    </lineage>
</organism>
<dbReference type="InterPro" id="IPR001789">
    <property type="entry name" value="Sig_transdc_resp-reg_receiver"/>
</dbReference>
<dbReference type="PANTHER" id="PTHR37299">
    <property type="entry name" value="TRANSCRIPTIONAL REGULATOR-RELATED"/>
    <property type="match status" value="1"/>
</dbReference>
<evidence type="ECO:0008006" key="6">
    <source>
        <dbReference type="Google" id="ProtNLM"/>
    </source>
</evidence>
<dbReference type="Gene3D" id="3.40.50.2300">
    <property type="match status" value="1"/>
</dbReference>
<comment type="caution">
    <text evidence="4">The sequence shown here is derived from an EMBL/GenBank/DDBJ whole genome shotgun (WGS) entry which is preliminary data.</text>
</comment>
<dbReference type="AlphaFoldDB" id="A0A1E5T6G6"/>
<dbReference type="PROSITE" id="PS50110">
    <property type="entry name" value="RESPONSE_REGULATORY"/>
    <property type="match status" value="1"/>
</dbReference>
<feature type="domain" description="Response regulatory" evidence="2">
    <location>
        <begin position="5"/>
        <end position="118"/>
    </location>
</feature>
<protein>
    <recommendedName>
        <fullName evidence="6">DNA-binding response regulator</fullName>
    </recommendedName>
</protein>
<dbReference type="Proteomes" id="UP000095552">
    <property type="component" value="Unassembled WGS sequence"/>
</dbReference>
<evidence type="ECO:0000313" key="5">
    <source>
        <dbReference type="Proteomes" id="UP000095552"/>
    </source>
</evidence>
<dbReference type="SMART" id="SM00448">
    <property type="entry name" value="REC"/>
    <property type="match status" value="1"/>
</dbReference>
<dbReference type="STRING" id="1563681.BFP71_04665"/>
<feature type="modified residue" description="4-aspartylphosphate" evidence="1">
    <location>
        <position position="57"/>
    </location>
</feature>
<dbReference type="GO" id="GO:0003677">
    <property type="term" value="F:DNA binding"/>
    <property type="evidence" value="ECO:0007669"/>
    <property type="project" value="InterPro"/>
</dbReference>
<dbReference type="InterPro" id="IPR011006">
    <property type="entry name" value="CheY-like_superfamily"/>
</dbReference>
<dbReference type="SUPFAM" id="SSF52172">
    <property type="entry name" value="CheY-like"/>
    <property type="match status" value="1"/>
</dbReference>
<reference evidence="4 5" key="1">
    <citation type="submission" date="2016-08" db="EMBL/GenBank/DDBJ databases">
        <title>Draft genome of Fabibacter sp. strain SK-8.</title>
        <authorList>
            <person name="Wong S.-K."/>
            <person name="Hamasaki K."/>
            <person name="Yoshizawa S."/>
        </authorList>
    </citation>
    <scope>NUCLEOTIDE SEQUENCE [LARGE SCALE GENOMIC DNA]</scope>
    <source>
        <strain evidence="4 5">SK-8</strain>
    </source>
</reference>
<evidence type="ECO:0000259" key="3">
    <source>
        <dbReference type="PROSITE" id="PS50930"/>
    </source>
</evidence>
<dbReference type="PANTHER" id="PTHR37299:SF1">
    <property type="entry name" value="STAGE 0 SPORULATION PROTEIN A HOMOLOG"/>
    <property type="match status" value="1"/>
</dbReference>
<dbReference type="InterPro" id="IPR046947">
    <property type="entry name" value="LytR-like"/>
</dbReference>
<keyword evidence="5" id="KW-1185">Reference proteome</keyword>
<keyword evidence="1" id="KW-0597">Phosphoprotein</keyword>
<dbReference type="GO" id="GO:0000156">
    <property type="term" value="F:phosphorelay response regulator activity"/>
    <property type="evidence" value="ECO:0007669"/>
    <property type="project" value="InterPro"/>
</dbReference>
<feature type="domain" description="HTH LytTR-type" evidence="3">
    <location>
        <begin position="141"/>
        <end position="244"/>
    </location>
</feature>
<name>A0A1E5T6G6_9BACT</name>
<dbReference type="Pfam" id="PF04397">
    <property type="entry name" value="LytTR"/>
    <property type="match status" value="1"/>
</dbReference>
<accession>A0A1E5T6G6</accession>
<evidence type="ECO:0000259" key="2">
    <source>
        <dbReference type="PROSITE" id="PS50110"/>
    </source>
</evidence>
<dbReference type="RefSeq" id="WP_069834265.1">
    <property type="nucleotide sequence ID" value="NZ_MDGQ01000003.1"/>
</dbReference>
<dbReference type="SMART" id="SM00850">
    <property type="entry name" value="LytTR"/>
    <property type="match status" value="1"/>
</dbReference>
<gene>
    <name evidence="4" type="ORF">BFP71_04665</name>
</gene>
<dbReference type="OrthoDB" id="1646880at2"/>
<proteinExistence type="predicted"/>
<sequence>MKQYTAIIVDDELNNRENLNGLLVKYCPNIEVIGQAASVAEAKKLINTTSPEVVFLDIEMPGGNGFSLLEGIPSQPFKVIFVTAYDSYALKAIKFSALDYVLKPIDKEELIAAVEKLSDESQNKTKIENLGHYLNGGAQKIALSLIDEVRLIDINKIIRVEADNNYATFVLQSGEKVIVSKNLGHFYDLLKDHGFSRVHQSHLINQKFLERYVRKDGGYLVMENQDQVPVSRTQKQHVTKLFSSI</sequence>